<dbReference type="Proteomes" id="UP001652580">
    <property type="component" value="Chromosome 2"/>
</dbReference>
<sequence length="323" mass="36362">MAGGVGDPCPRRMQVEPGQKLLSSAPALSEYPNPVKKSVSQDSVRLPNLQLPIRNTSHVIADESGFDIIPQDPEKVCEGKSKPAISLLLPSLKQVPELRPQLTEIVEATRGGAKAKRRDAGRTNCASLRASCALDSTWPRVLRCPLRRAHIRAHIKGLGQRQKEEVFFRKIFILQLVELVLTYNFTDCDFKKIKDIYQDVIHPELNIYINGTKSIWFNKFVYCEDAPDCLIKIEHFTFKPIYGCVSLAKETFAQQTNATLSLECSGYSGIQVNRCIRRSHFNILELTLNSSRASVQSCDFYSGSVFRRASERVKPVDCRLVPH</sequence>
<evidence type="ECO:0000313" key="2">
    <source>
        <dbReference type="Proteomes" id="UP001652580"/>
    </source>
</evidence>
<protein>
    <submittedName>
        <fullName evidence="3">Thymic stromal lymphopoietin</fullName>
    </submittedName>
</protein>
<feature type="region of interest" description="Disordered" evidence="1">
    <location>
        <begin position="1"/>
        <end position="42"/>
    </location>
</feature>
<accession>A0ABM3T2M3</accession>
<organism evidence="2 3">
    <name type="scientific">Balaenoptera acutorostrata</name>
    <name type="common">Common minke whale</name>
    <name type="synonym">Balaena rostrata</name>
    <dbReference type="NCBI Taxonomy" id="9767"/>
    <lineage>
        <taxon>Eukaryota</taxon>
        <taxon>Metazoa</taxon>
        <taxon>Chordata</taxon>
        <taxon>Craniata</taxon>
        <taxon>Vertebrata</taxon>
        <taxon>Euteleostomi</taxon>
        <taxon>Mammalia</taxon>
        <taxon>Eutheria</taxon>
        <taxon>Laurasiatheria</taxon>
        <taxon>Artiodactyla</taxon>
        <taxon>Whippomorpha</taxon>
        <taxon>Cetacea</taxon>
        <taxon>Mysticeti</taxon>
        <taxon>Balaenopteridae</taxon>
        <taxon>Balaenoptera</taxon>
    </lineage>
</organism>
<dbReference type="Gene3D" id="1.20.1250.90">
    <property type="entry name" value="Thymic stromal lymphopoietin"/>
    <property type="match status" value="1"/>
</dbReference>
<dbReference type="Pfam" id="PF15216">
    <property type="entry name" value="TSLP"/>
    <property type="match status" value="1"/>
</dbReference>
<reference evidence="2" key="1">
    <citation type="submission" date="2025-05" db="UniProtKB">
        <authorList>
            <consortium name="RefSeq"/>
        </authorList>
    </citation>
    <scope>NUCLEOTIDE SEQUENCE [LARGE SCALE GENOMIC DNA]</scope>
</reference>
<dbReference type="InterPro" id="IPR038329">
    <property type="entry name" value="TSLP_sf"/>
</dbReference>
<dbReference type="PANTHER" id="PTHR38003">
    <property type="entry name" value="THYMIC STROMAL LYMPHOPOIETIN"/>
    <property type="match status" value="1"/>
</dbReference>
<dbReference type="InterPro" id="IPR029189">
    <property type="entry name" value="TSLP"/>
</dbReference>
<reference evidence="3" key="2">
    <citation type="submission" date="2025-08" db="UniProtKB">
        <authorList>
            <consortium name="RefSeq"/>
        </authorList>
    </citation>
    <scope>IDENTIFICATION</scope>
</reference>
<evidence type="ECO:0000313" key="3">
    <source>
        <dbReference type="RefSeq" id="XP_057396342.1"/>
    </source>
</evidence>
<gene>
    <name evidence="3" type="primary">TSLP</name>
</gene>
<name>A0ABM3T2M3_BALAC</name>
<dbReference type="RefSeq" id="XP_057396342.1">
    <property type="nucleotide sequence ID" value="XM_057540359.1"/>
</dbReference>
<dbReference type="PANTHER" id="PTHR38003:SF1">
    <property type="entry name" value="THYMIC STROMAL LYMPHOPOIETIN"/>
    <property type="match status" value="1"/>
</dbReference>
<keyword evidence="2" id="KW-1185">Reference proteome</keyword>
<proteinExistence type="predicted"/>
<dbReference type="GeneID" id="130707124"/>
<evidence type="ECO:0000256" key="1">
    <source>
        <dbReference type="SAM" id="MobiDB-lite"/>
    </source>
</evidence>